<protein>
    <submittedName>
        <fullName evidence="2">Uncharacterized protein</fullName>
    </submittedName>
</protein>
<dbReference type="AlphaFoldDB" id="A0AAP0HUH5"/>
<evidence type="ECO:0000313" key="2">
    <source>
        <dbReference type="EMBL" id="KAK9096345.1"/>
    </source>
</evidence>
<reference evidence="2 3" key="1">
    <citation type="submission" date="2024-01" db="EMBL/GenBank/DDBJ databases">
        <title>Genome assemblies of Stephania.</title>
        <authorList>
            <person name="Yang L."/>
        </authorList>
    </citation>
    <scope>NUCLEOTIDE SEQUENCE [LARGE SCALE GENOMIC DNA]</scope>
    <source>
        <strain evidence="2">QJT</strain>
        <tissue evidence="2">Leaf</tissue>
    </source>
</reference>
<name>A0AAP0HUH5_9MAGN</name>
<dbReference type="Proteomes" id="UP001417504">
    <property type="component" value="Unassembled WGS sequence"/>
</dbReference>
<feature type="compositionally biased region" description="Polar residues" evidence="1">
    <location>
        <begin position="41"/>
        <end position="53"/>
    </location>
</feature>
<gene>
    <name evidence="2" type="ORF">Sjap_021842</name>
</gene>
<proteinExistence type="predicted"/>
<accession>A0AAP0HUH5</accession>
<keyword evidence="3" id="KW-1185">Reference proteome</keyword>
<feature type="region of interest" description="Disordered" evidence="1">
    <location>
        <begin position="34"/>
        <end position="54"/>
    </location>
</feature>
<dbReference type="EMBL" id="JBBNAE010000009">
    <property type="protein sequence ID" value="KAK9096345.1"/>
    <property type="molecule type" value="Genomic_DNA"/>
</dbReference>
<evidence type="ECO:0000313" key="3">
    <source>
        <dbReference type="Proteomes" id="UP001417504"/>
    </source>
</evidence>
<organism evidence="2 3">
    <name type="scientific">Stephania japonica</name>
    <dbReference type="NCBI Taxonomy" id="461633"/>
    <lineage>
        <taxon>Eukaryota</taxon>
        <taxon>Viridiplantae</taxon>
        <taxon>Streptophyta</taxon>
        <taxon>Embryophyta</taxon>
        <taxon>Tracheophyta</taxon>
        <taxon>Spermatophyta</taxon>
        <taxon>Magnoliopsida</taxon>
        <taxon>Ranunculales</taxon>
        <taxon>Menispermaceae</taxon>
        <taxon>Menispermoideae</taxon>
        <taxon>Cissampelideae</taxon>
        <taxon>Stephania</taxon>
    </lineage>
</organism>
<evidence type="ECO:0000256" key="1">
    <source>
        <dbReference type="SAM" id="MobiDB-lite"/>
    </source>
</evidence>
<sequence length="111" mass="12123">MRRKILKSRGVDMVSLQSPQTHPCASAILSAPRVRVPPPTRSATSPTGPTLSPRSLMRLSFLPHTVSHVGLPVAELPFNSPRTKHASLFHHQLPLIGLGKWVALTNKIKNV</sequence>
<comment type="caution">
    <text evidence="2">The sequence shown here is derived from an EMBL/GenBank/DDBJ whole genome shotgun (WGS) entry which is preliminary data.</text>
</comment>